<comment type="caution">
    <text evidence="1">The sequence shown here is derived from an EMBL/GenBank/DDBJ whole genome shotgun (WGS) entry which is preliminary data.</text>
</comment>
<evidence type="ECO:0000313" key="1">
    <source>
        <dbReference type="EMBL" id="PSR25618.1"/>
    </source>
</evidence>
<gene>
    <name evidence="1" type="ORF">C7B43_16370</name>
</gene>
<evidence type="ECO:0000313" key="2">
    <source>
        <dbReference type="Proteomes" id="UP000242699"/>
    </source>
</evidence>
<dbReference type="InterPro" id="IPR005502">
    <property type="entry name" value="Ribosyl_crysJ1"/>
</dbReference>
<dbReference type="AlphaFoldDB" id="A0A2T2WTP3"/>
<dbReference type="SUPFAM" id="SSF101478">
    <property type="entry name" value="ADP-ribosylglycohydrolase"/>
    <property type="match status" value="1"/>
</dbReference>
<organism evidence="1 2">
    <name type="scientific">Sulfobacillus benefaciens</name>
    <dbReference type="NCBI Taxonomy" id="453960"/>
    <lineage>
        <taxon>Bacteria</taxon>
        <taxon>Bacillati</taxon>
        <taxon>Bacillota</taxon>
        <taxon>Clostridia</taxon>
        <taxon>Eubacteriales</taxon>
        <taxon>Clostridiales Family XVII. Incertae Sedis</taxon>
        <taxon>Sulfobacillus</taxon>
    </lineage>
</organism>
<name>A0A2T2WTP3_9FIRM</name>
<dbReference type="Gene3D" id="1.10.4080.10">
    <property type="entry name" value="ADP-ribosylation/Crystallin J1"/>
    <property type="match status" value="1"/>
</dbReference>
<accession>A0A2T2WTP3</accession>
<reference evidence="1 2" key="1">
    <citation type="journal article" date="2014" name="BMC Genomics">
        <title>Comparison of environmental and isolate Sulfobacillus genomes reveals diverse carbon, sulfur, nitrogen, and hydrogen metabolisms.</title>
        <authorList>
            <person name="Justice N.B."/>
            <person name="Norman A."/>
            <person name="Brown C.T."/>
            <person name="Singh A."/>
            <person name="Thomas B.C."/>
            <person name="Banfield J.F."/>
        </authorList>
    </citation>
    <scope>NUCLEOTIDE SEQUENCE [LARGE SCALE GENOMIC DNA]</scope>
    <source>
        <strain evidence="1">AMDSBA1</strain>
    </source>
</reference>
<proteinExistence type="predicted"/>
<dbReference type="EMBL" id="PXYT01000052">
    <property type="protein sequence ID" value="PSR25618.1"/>
    <property type="molecule type" value="Genomic_DNA"/>
</dbReference>
<dbReference type="Pfam" id="PF03747">
    <property type="entry name" value="ADP_ribosyl_GH"/>
    <property type="match status" value="1"/>
</dbReference>
<protein>
    <submittedName>
        <fullName evidence="1">Uncharacterized protein</fullName>
    </submittedName>
</protein>
<dbReference type="InterPro" id="IPR036705">
    <property type="entry name" value="Ribosyl_crysJ1_sf"/>
</dbReference>
<dbReference type="Proteomes" id="UP000242699">
    <property type="component" value="Unassembled WGS sequence"/>
</dbReference>
<sequence length="351" mass="40509">MKPLPSWYVAALQQAWAEGRDIRYGIMRHKVGPSMEFPELFRQMTRLPWRRWTVDDKRVVGLGSTLQHRMTHSQVTARRIGQVWIGAESALRQVWGKPTLPTTLWLPLVAHWELYRTHALGLIVLDDHTLRRIVAEHPDQCQMSRAEQWLLIHHWDPHEWYPFHEGSGAMRRAPFWGMWSLVPSQAAEMADLDASWAYRSQARLITAIIARTVSLALIQSESPRMTTLLLRSIHTLTPRHHSLRNFTATVWKRKRQGIFWDEALRWVASSFHYYPWDHCLPNFLIVVIALLYAPEDFDQALKIVQNAGWDVAGNALLTGVFTALQTALDPDPSLATLLSPAIETMVLRLRS</sequence>